<organism evidence="6 7">
    <name type="scientific">Pseudidiomarina maritima</name>
    <dbReference type="NCBI Taxonomy" id="519453"/>
    <lineage>
        <taxon>Bacteria</taxon>
        <taxon>Pseudomonadati</taxon>
        <taxon>Pseudomonadota</taxon>
        <taxon>Gammaproteobacteria</taxon>
        <taxon>Alteromonadales</taxon>
        <taxon>Idiomarinaceae</taxon>
        <taxon>Pseudidiomarina</taxon>
    </lineage>
</organism>
<gene>
    <name evidence="6" type="ORF">DET45_11734</name>
</gene>
<dbReference type="PROSITE" id="PS01081">
    <property type="entry name" value="HTH_TETR_1"/>
    <property type="match status" value="1"/>
</dbReference>
<evidence type="ECO:0000256" key="2">
    <source>
        <dbReference type="ARBA" id="ARBA00023125"/>
    </source>
</evidence>
<evidence type="ECO:0000313" key="7">
    <source>
        <dbReference type="Proteomes" id="UP000246964"/>
    </source>
</evidence>
<evidence type="ECO:0000256" key="3">
    <source>
        <dbReference type="ARBA" id="ARBA00023163"/>
    </source>
</evidence>
<feature type="DNA-binding region" description="H-T-H motif" evidence="4">
    <location>
        <begin position="34"/>
        <end position="53"/>
    </location>
</feature>
<dbReference type="FunFam" id="1.10.10.60:FF:000034">
    <property type="entry name" value="HTH-type transcriptional repressor FabR"/>
    <property type="match status" value="1"/>
</dbReference>
<sequence length="206" mass="23148">MAGIRAAQKEKTRRALIQAAMNQLSAEHGYASLSLREVAREAGIAPTSFYRHFQNMEELGLTLVDEGGLTLRQLLRQSRQQIAKGGSIIRASVTTFMEFVNNNTAIFRLLLQEKSGNSREFRMAVAREVEHFTSELEDYLVDEQKFTRELAELQADAIVRIVFSVGADALDADNKERQRLTEQTIHQLRIIARGAEATRTAAIPTE</sequence>
<dbReference type="Gene3D" id="1.10.10.60">
    <property type="entry name" value="Homeodomain-like"/>
    <property type="match status" value="1"/>
</dbReference>
<dbReference type="AlphaFoldDB" id="A0A317Q2Y2"/>
<dbReference type="Pfam" id="PF00440">
    <property type="entry name" value="TetR_N"/>
    <property type="match status" value="1"/>
</dbReference>
<evidence type="ECO:0000256" key="4">
    <source>
        <dbReference type="PROSITE-ProRule" id="PRU00335"/>
    </source>
</evidence>
<dbReference type="InterPro" id="IPR050692">
    <property type="entry name" value="HTH_transcr_repressor_FabR"/>
</dbReference>
<comment type="caution">
    <text evidence="6">The sequence shown here is derived from an EMBL/GenBank/DDBJ whole genome shotgun (WGS) entry which is preliminary data.</text>
</comment>
<dbReference type="PANTHER" id="PTHR47752">
    <property type="entry name" value="HTH-TYPE TRANSCRIPTIONAL REPRESSOR FABR"/>
    <property type="match status" value="1"/>
</dbReference>
<keyword evidence="1" id="KW-0805">Transcription regulation</keyword>
<dbReference type="Pfam" id="PF21943">
    <property type="entry name" value="TetR_C_46"/>
    <property type="match status" value="1"/>
</dbReference>
<dbReference type="OrthoDB" id="8617654at2"/>
<evidence type="ECO:0000313" key="6">
    <source>
        <dbReference type="EMBL" id="PWW09767.1"/>
    </source>
</evidence>
<keyword evidence="7" id="KW-1185">Reference proteome</keyword>
<dbReference type="PROSITE" id="PS50977">
    <property type="entry name" value="HTH_TETR_2"/>
    <property type="match status" value="1"/>
</dbReference>
<dbReference type="STRING" id="519453.SAMN04488070_1754"/>
<keyword evidence="2 4" id="KW-0238">DNA-binding</keyword>
<name>A0A317Q2Y2_9GAMM</name>
<dbReference type="Proteomes" id="UP000246964">
    <property type="component" value="Unassembled WGS sequence"/>
</dbReference>
<dbReference type="PANTHER" id="PTHR47752:SF1">
    <property type="entry name" value="HTH-TYPE TRANSCRIPTIONAL REPRESSOR FABR"/>
    <property type="match status" value="1"/>
</dbReference>
<dbReference type="InterPro" id="IPR054129">
    <property type="entry name" value="DesT_TetR_C"/>
</dbReference>
<dbReference type="InterPro" id="IPR023772">
    <property type="entry name" value="DNA-bd_HTH_TetR-type_CS"/>
</dbReference>
<dbReference type="Gene3D" id="1.10.357.10">
    <property type="entry name" value="Tetracycline Repressor, domain 2"/>
    <property type="match status" value="1"/>
</dbReference>
<dbReference type="EMBL" id="QGTT01000017">
    <property type="protein sequence ID" value="PWW09767.1"/>
    <property type="molecule type" value="Genomic_DNA"/>
</dbReference>
<dbReference type="NCBIfam" id="NF008402">
    <property type="entry name" value="PRK11202.1"/>
    <property type="match status" value="1"/>
</dbReference>
<dbReference type="GO" id="GO:0003677">
    <property type="term" value="F:DNA binding"/>
    <property type="evidence" value="ECO:0007669"/>
    <property type="project" value="UniProtKB-UniRule"/>
</dbReference>
<reference evidence="6 7" key="1">
    <citation type="submission" date="2018-05" db="EMBL/GenBank/DDBJ databases">
        <title>Freshwater and sediment microbial communities from various areas in North America, analyzing microbe dynamics in response to fracking.</title>
        <authorList>
            <person name="Lamendella R."/>
        </authorList>
    </citation>
    <scope>NUCLEOTIDE SEQUENCE [LARGE SCALE GENOMIC DNA]</scope>
    <source>
        <strain evidence="6 7">125B1</strain>
    </source>
</reference>
<evidence type="ECO:0000259" key="5">
    <source>
        <dbReference type="PROSITE" id="PS50977"/>
    </source>
</evidence>
<accession>A0A317Q2Y2</accession>
<keyword evidence="3" id="KW-0804">Transcription</keyword>
<protein>
    <submittedName>
        <fullName evidence="6">TetR family transcriptional regulator</fullName>
    </submittedName>
</protein>
<proteinExistence type="predicted"/>
<dbReference type="RefSeq" id="WP_110076638.1">
    <property type="nucleotide sequence ID" value="NZ_QGTT01000017.1"/>
</dbReference>
<dbReference type="PRINTS" id="PR00455">
    <property type="entry name" value="HTHTETR"/>
</dbReference>
<evidence type="ECO:0000256" key="1">
    <source>
        <dbReference type="ARBA" id="ARBA00023015"/>
    </source>
</evidence>
<dbReference type="InterPro" id="IPR001647">
    <property type="entry name" value="HTH_TetR"/>
</dbReference>
<dbReference type="SUPFAM" id="SSF46689">
    <property type="entry name" value="Homeodomain-like"/>
    <property type="match status" value="1"/>
</dbReference>
<feature type="domain" description="HTH tetR-type" evidence="5">
    <location>
        <begin position="11"/>
        <end position="71"/>
    </location>
</feature>
<dbReference type="InterPro" id="IPR009057">
    <property type="entry name" value="Homeodomain-like_sf"/>
</dbReference>